<organism evidence="2 3">
    <name type="scientific">Micromonospora arida</name>
    <dbReference type="NCBI Taxonomy" id="2203715"/>
    <lineage>
        <taxon>Bacteria</taxon>
        <taxon>Bacillati</taxon>
        <taxon>Actinomycetota</taxon>
        <taxon>Actinomycetes</taxon>
        <taxon>Micromonosporales</taxon>
        <taxon>Micromonosporaceae</taxon>
        <taxon>Micromonospora</taxon>
    </lineage>
</organism>
<evidence type="ECO:0000313" key="3">
    <source>
        <dbReference type="Proteomes" id="UP000266889"/>
    </source>
</evidence>
<dbReference type="InterPro" id="IPR011335">
    <property type="entry name" value="Restrct_endonuc-II-like"/>
</dbReference>
<dbReference type="AlphaFoldDB" id="A0A3N9X9F9"/>
<accession>A0A3N9X9F9</accession>
<protein>
    <submittedName>
        <fullName evidence="2">Uma2 family endonuclease</fullName>
    </submittedName>
</protein>
<dbReference type="Gene3D" id="3.90.1570.10">
    <property type="entry name" value="tt1808, chain A"/>
    <property type="match status" value="1"/>
</dbReference>
<dbReference type="CDD" id="cd06260">
    <property type="entry name" value="DUF820-like"/>
    <property type="match status" value="1"/>
</dbReference>
<comment type="caution">
    <text evidence="2">The sequence shown here is derived from an EMBL/GenBank/DDBJ whole genome shotgun (WGS) entry which is preliminary data.</text>
</comment>
<feature type="domain" description="Putative restriction endonuclease" evidence="1">
    <location>
        <begin position="21"/>
        <end position="176"/>
    </location>
</feature>
<dbReference type="SUPFAM" id="SSF52980">
    <property type="entry name" value="Restriction endonuclease-like"/>
    <property type="match status" value="1"/>
</dbReference>
<dbReference type="PANTHER" id="PTHR35400:SF3">
    <property type="entry name" value="SLL1072 PROTEIN"/>
    <property type="match status" value="1"/>
</dbReference>
<name>A0A3N9X9F9_9ACTN</name>
<dbReference type="OrthoDB" id="9799703at2"/>
<dbReference type="PANTHER" id="PTHR35400">
    <property type="entry name" value="SLR1083 PROTEIN"/>
    <property type="match status" value="1"/>
</dbReference>
<dbReference type="EMBL" id="QGSY01000170">
    <property type="protein sequence ID" value="RQX09589.1"/>
    <property type="molecule type" value="Genomic_DNA"/>
</dbReference>
<evidence type="ECO:0000313" key="2">
    <source>
        <dbReference type="EMBL" id="RQX09589.1"/>
    </source>
</evidence>
<sequence length="190" mass="21422">MDVMAQPTYQWQPPERGWREQDLYDLPEDGNRYEIIDGSLHVTPPPGYGHQELADEIRAALRSAAPAGWRVIREAGLRAVEGNLIPDVTVLKPTAPRDGTWVEAADVALVVEVESPSSRRHDRFTKPSLYAEAGIPAYWRVERGDFGPVVYRYELVKGVHYNLLGTVGPDDPVQIDEPWPMRLDPSAWPR</sequence>
<keyword evidence="2" id="KW-0540">Nuclease</keyword>
<keyword evidence="2" id="KW-0255">Endonuclease</keyword>
<keyword evidence="3" id="KW-1185">Reference proteome</keyword>
<reference evidence="2 3" key="1">
    <citation type="submission" date="2018-05" db="EMBL/GenBank/DDBJ databases">
        <title>Micromonospora from Atacama Desert.</title>
        <authorList>
            <person name="Carro L."/>
            <person name="Goodfellow M."/>
            <person name="Klenk H.-P."/>
        </authorList>
    </citation>
    <scope>NUCLEOTIDE SEQUENCE [LARGE SCALE GENOMIC DNA]</scope>
    <source>
        <strain evidence="2 3">LB32</strain>
    </source>
</reference>
<dbReference type="Proteomes" id="UP000266889">
    <property type="component" value="Unassembled WGS sequence"/>
</dbReference>
<dbReference type="Pfam" id="PF05685">
    <property type="entry name" value="Uma2"/>
    <property type="match status" value="1"/>
</dbReference>
<keyword evidence="2" id="KW-0378">Hydrolase</keyword>
<gene>
    <name evidence="2" type="ORF">DLJ58_14510</name>
</gene>
<dbReference type="InterPro" id="IPR008538">
    <property type="entry name" value="Uma2"/>
</dbReference>
<proteinExistence type="predicted"/>
<dbReference type="GO" id="GO:0004519">
    <property type="term" value="F:endonuclease activity"/>
    <property type="evidence" value="ECO:0007669"/>
    <property type="project" value="UniProtKB-KW"/>
</dbReference>
<dbReference type="InterPro" id="IPR012296">
    <property type="entry name" value="Nuclease_put_TT1808"/>
</dbReference>
<evidence type="ECO:0000259" key="1">
    <source>
        <dbReference type="Pfam" id="PF05685"/>
    </source>
</evidence>